<proteinExistence type="predicted"/>
<sequence>MKIELHIDRLVVDAAHGRAIDRDQLSRAVSQALAQRVDAAQRVSASGPPGQRLEHRIATAVLQAIPGASRGGRP</sequence>
<name>A0ABU8VAU0_9BURK</name>
<evidence type="ECO:0000313" key="2">
    <source>
        <dbReference type="Proteomes" id="UP001365846"/>
    </source>
</evidence>
<comment type="caution">
    <text evidence="1">The sequence shown here is derived from an EMBL/GenBank/DDBJ whole genome shotgun (WGS) entry which is preliminary data.</text>
</comment>
<dbReference type="Proteomes" id="UP001365846">
    <property type="component" value="Unassembled WGS sequence"/>
</dbReference>
<evidence type="ECO:0000313" key="1">
    <source>
        <dbReference type="EMBL" id="MEJ8810774.1"/>
    </source>
</evidence>
<reference evidence="1 2" key="1">
    <citation type="submission" date="2024-03" db="EMBL/GenBank/DDBJ databases">
        <title>Novel species of the genus Variovorax.</title>
        <authorList>
            <person name="Liu Q."/>
            <person name="Xin Y.-H."/>
        </authorList>
    </citation>
    <scope>NUCLEOTIDE SEQUENCE [LARGE SCALE GENOMIC DNA]</scope>
    <source>
        <strain evidence="1 2">KACC 18899</strain>
    </source>
</reference>
<organism evidence="1 2">
    <name type="scientific">Variovorax ureilyticus</name>
    <dbReference type="NCBI Taxonomy" id="1836198"/>
    <lineage>
        <taxon>Bacteria</taxon>
        <taxon>Pseudomonadati</taxon>
        <taxon>Pseudomonadota</taxon>
        <taxon>Betaproteobacteria</taxon>
        <taxon>Burkholderiales</taxon>
        <taxon>Comamonadaceae</taxon>
        <taxon>Variovorax</taxon>
    </lineage>
</organism>
<dbReference type="EMBL" id="JBBKZU010000002">
    <property type="protein sequence ID" value="MEJ8810774.1"/>
    <property type="molecule type" value="Genomic_DNA"/>
</dbReference>
<keyword evidence="2" id="KW-1185">Reference proteome</keyword>
<protein>
    <submittedName>
        <fullName evidence="1">Uncharacterized protein</fullName>
    </submittedName>
</protein>
<gene>
    <name evidence="1" type="ORF">WKW77_06820</name>
</gene>
<dbReference type="RefSeq" id="WP_340356083.1">
    <property type="nucleotide sequence ID" value="NZ_JBBKZU010000002.1"/>
</dbReference>
<accession>A0ABU8VAU0</accession>